<proteinExistence type="predicted"/>
<comment type="caution">
    <text evidence="2">The sequence shown here is derived from an EMBL/GenBank/DDBJ whole genome shotgun (WGS) entry which is preliminary data.</text>
</comment>
<evidence type="ECO:0000313" key="3">
    <source>
        <dbReference type="Proteomes" id="UP000784294"/>
    </source>
</evidence>
<gene>
    <name evidence="2" type="ORF">PXEA_LOCUS33086</name>
</gene>
<reference evidence="2" key="1">
    <citation type="submission" date="2018-11" db="EMBL/GenBank/DDBJ databases">
        <authorList>
            <consortium name="Pathogen Informatics"/>
        </authorList>
    </citation>
    <scope>NUCLEOTIDE SEQUENCE</scope>
</reference>
<dbReference type="AlphaFoldDB" id="A0A448XLQ5"/>
<organism evidence="2 3">
    <name type="scientific">Protopolystoma xenopodis</name>
    <dbReference type="NCBI Taxonomy" id="117903"/>
    <lineage>
        <taxon>Eukaryota</taxon>
        <taxon>Metazoa</taxon>
        <taxon>Spiralia</taxon>
        <taxon>Lophotrochozoa</taxon>
        <taxon>Platyhelminthes</taxon>
        <taxon>Monogenea</taxon>
        <taxon>Polyopisthocotylea</taxon>
        <taxon>Polystomatidea</taxon>
        <taxon>Polystomatidae</taxon>
        <taxon>Protopolystoma</taxon>
    </lineage>
</organism>
<dbReference type="Proteomes" id="UP000784294">
    <property type="component" value="Unassembled WGS sequence"/>
</dbReference>
<evidence type="ECO:0000256" key="1">
    <source>
        <dbReference type="SAM" id="MobiDB-lite"/>
    </source>
</evidence>
<dbReference type="EMBL" id="CAAALY010262040">
    <property type="protein sequence ID" value="VEL39646.1"/>
    <property type="molecule type" value="Genomic_DNA"/>
</dbReference>
<name>A0A448XLQ5_9PLAT</name>
<feature type="compositionally biased region" description="Pro residues" evidence="1">
    <location>
        <begin position="62"/>
        <end position="73"/>
    </location>
</feature>
<sequence length="73" mass="7845">MGRDGQVRIGHKCMACMRQKGIDSVNKGQQHESGQKPVFCAQATQPPVEPLFSPKHALLVPTPTPTPQTPLAA</sequence>
<evidence type="ECO:0000313" key="2">
    <source>
        <dbReference type="EMBL" id="VEL39646.1"/>
    </source>
</evidence>
<keyword evidence="3" id="KW-1185">Reference proteome</keyword>
<feature type="region of interest" description="Disordered" evidence="1">
    <location>
        <begin position="51"/>
        <end position="73"/>
    </location>
</feature>
<protein>
    <submittedName>
        <fullName evidence="2">Uncharacterized protein</fullName>
    </submittedName>
</protein>
<accession>A0A448XLQ5</accession>